<sequence length="626" mass="69685">MTAFYISMSLTVITAVLAGAWLIIKSTQHKALRPLAGFCLAMAGWCAGHLLVQFEALIIRQTGLALLLANPFIPTFFLHFTLNFIGDASQSQSSPALIKTMQRRIGIWYGLAAVVSIISWLAADNFLQPWLSFSAFIHLDGFGWVNLAYTVLVGLEAHSLLIWGWQVSSANKRRSIVAMFIVGGWGLLLATSFVFPSVNIDVFPYPMLLLPSYAVLLVYGVTRYQLVEVNQWARKAINWLALVTGVFIAIALFSAIAGSLGITALADVPLLQLWLYSLFVLAVAWMLSQPAHLLADRIIYPGAHLDQGTLDQWLATLQQCQSWESLKRTAEQLLQQHLGRMLHVEFAVEEQPQDPTIYCLKRSEWEIKLVGWEDLTPSLRHVGEVFAALLLSSARLVEQRLQLAKQEKQRLAEQHLVELGSLSAAMAHELRNPLNIISMAAAQTDKTTRSYIQAQVERADQLVSDMLSYSGRLELSCEMNKLKLIVSTVASYIEQNYQIKVSSDIENDLVVYGDCGKIQQVLTNLLENAAAFTRNQSMPQILISANNIQQNSGDNCCEIIVHNNGPAITEEMKKQLFIPFVSKRAGGSGLGLAIIRRIMEAHQGCVYHSDSMGWNCSFICQFPYPK</sequence>
<keyword evidence="6" id="KW-0067">ATP-binding</keyword>
<gene>
    <name evidence="6" type="ORF">ORQ98_05435</name>
</gene>
<dbReference type="InterPro" id="IPR003594">
    <property type="entry name" value="HATPase_dom"/>
</dbReference>
<feature type="transmembrane region" description="Helical" evidence="4">
    <location>
        <begin position="207"/>
        <end position="227"/>
    </location>
</feature>
<keyword evidence="7" id="KW-1185">Reference proteome</keyword>
<dbReference type="PRINTS" id="PR00344">
    <property type="entry name" value="BCTRLSENSOR"/>
</dbReference>
<organism evidence="6 7">
    <name type="scientific">Spartinivicinus poritis</name>
    <dbReference type="NCBI Taxonomy" id="2994640"/>
    <lineage>
        <taxon>Bacteria</taxon>
        <taxon>Pseudomonadati</taxon>
        <taxon>Pseudomonadota</taxon>
        <taxon>Gammaproteobacteria</taxon>
        <taxon>Oceanospirillales</taxon>
        <taxon>Zooshikellaceae</taxon>
        <taxon>Spartinivicinus</taxon>
    </lineage>
</organism>
<evidence type="ECO:0000256" key="4">
    <source>
        <dbReference type="SAM" id="Phobius"/>
    </source>
</evidence>
<evidence type="ECO:0000259" key="5">
    <source>
        <dbReference type="PROSITE" id="PS50109"/>
    </source>
</evidence>
<dbReference type="Pfam" id="PF00512">
    <property type="entry name" value="HisKA"/>
    <property type="match status" value="1"/>
</dbReference>
<dbReference type="PANTHER" id="PTHR43547:SF2">
    <property type="entry name" value="HYBRID SIGNAL TRANSDUCTION HISTIDINE KINASE C"/>
    <property type="match status" value="1"/>
</dbReference>
<dbReference type="SUPFAM" id="SSF47384">
    <property type="entry name" value="Homodimeric domain of signal transducing histidine kinase"/>
    <property type="match status" value="1"/>
</dbReference>
<keyword evidence="3" id="KW-0597">Phosphoprotein</keyword>
<evidence type="ECO:0000256" key="1">
    <source>
        <dbReference type="ARBA" id="ARBA00000085"/>
    </source>
</evidence>
<dbReference type="SMART" id="SM00387">
    <property type="entry name" value="HATPase_c"/>
    <property type="match status" value="1"/>
</dbReference>
<dbReference type="EMBL" id="JAPMOU010000004">
    <property type="protein sequence ID" value="MDE1461404.1"/>
    <property type="molecule type" value="Genomic_DNA"/>
</dbReference>
<keyword evidence="4" id="KW-1133">Transmembrane helix</keyword>
<dbReference type="InterPro" id="IPR031621">
    <property type="entry name" value="HisKA_7TM"/>
</dbReference>
<proteinExistence type="predicted"/>
<feature type="transmembrane region" description="Helical" evidence="4">
    <location>
        <begin position="143"/>
        <end position="164"/>
    </location>
</feature>
<dbReference type="InterPro" id="IPR003661">
    <property type="entry name" value="HisK_dim/P_dom"/>
</dbReference>
<dbReference type="SMART" id="SM00388">
    <property type="entry name" value="HisKA"/>
    <property type="match status" value="1"/>
</dbReference>
<evidence type="ECO:0000313" key="6">
    <source>
        <dbReference type="EMBL" id="MDE1461404.1"/>
    </source>
</evidence>
<comment type="catalytic activity">
    <reaction evidence="1">
        <text>ATP + protein L-histidine = ADP + protein N-phospho-L-histidine.</text>
        <dbReference type="EC" id="2.7.13.3"/>
    </reaction>
</comment>
<dbReference type="CDD" id="cd00082">
    <property type="entry name" value="HisKA"/>
    <property type="match status" value="1"/>
</dbReference>
<protein>
    <recommendedName>
        <fullName evidence="2">histidine kinase</fullName>
        <ecNumber evidence="2">2.7.13.3</ecNumber>
    </recommendedName>
</protein>
<name>A0ABT5U4W5_9GAMM</name>
<keyword evidence="6" id="KW-0547">Nucleotide-binding</keyword>
<feature type="transmembrane region" description="Helical" evidence="4">
    <location>
        <begin position="31"/>
        <end position="52"/>
    </location>
</feature>
<feature type="domain" description="Histidine kinase" evidence="5">
    <location>
        <begin position="425"/>
        <end position="626"/>
    </location>
</feature>
<keyword evidence="4" id="KW-0812">Transmembrane</keyword>
<feature type="transmembrane region" description="Helical" evidence="4">
    <location>
        <begin position="106"/>
        <end position="123"/>
    </location>
</feature>
<dbReference type="GO" id="GO:0005524">
    <property type="term" value="F:ATP binding"/>
    <property type="evidence" value="ECO:0007669"/>
    <property type="project" value="UniProtKB-KW"/>
</dbReference>
<evidence type="ECO:0000256" key="2">
    <source>
        <dbReference type="ARBA" id="ARBA00012438"/>
    </source>
</evidence>
<keyword evidence="4" id="KW-0472">Membrane</keyword>
<dbReference type="Gene3D" id="1.10.287.130">
    <property type="match status" value="1"/>
</dbReference>
<evidence type="ECO:0000313" key="7">
    <source>
        <dbReference type="Proteomes" id="UP001528823"/>
    </source>
</evidence>
<feature type="transmembrane region" description="Helical" evidence="4">
    <location>
        <begin position="6"/>
        <end position="24"/>
    </location>
</feature>
<evidence type="ECO:0000256" key="3">
    <source>
        <dbReference type="ARBA" id="ARBA00022553"/>
    </source>
</evidence>
<dbReference type="SUPFAM" id="SSF55874">
    <property type="entry name" value="ATPase domain of HSP90 chaperone/DNA topoisomerase II/histidine kinase"/>
    <property type="match status" value="1"/>
</dbReference>
<reference evidence="6 7" key="1">
    <citation type="submission" date="2022-11" db="EMBL/GenBank/DDBJ databases">
        <title>Spartinivicinus poritis sp. nov., isolated from scleractinian coral Porites lutea.</title>
        <authorList>
            <person name="Zhang G."/>
            <person name="Cai L."/>
            <person name="Wei Q."/>
        </authorList>
    </citation>
    <scope>NUCLEOTIDE SEQUENCE [LARGE SCALE GENOMIC DNA]</scope>
    <source>
        <strain evidence="6 7">A2-2</strain>
    </source>
</reference>
<dbReference type="Pfam" id="PF02518">
    <property type="entry name" value="HATPase_c"/>
    <property type="match status" value="1"/>
</dbReference>
<dbReference type="InterPro" id="IPR036890">
    <property type="entry name" value="HATPase_C_sf"/>
</dbReference>
<dbReference type="InterPro" id="IPR036097">
    <property type="entry name" value="HisK_dim/P_sf"/>
</dbReference>
<accession>A0ABT5U4W5</accession>
<comment type="caution">
    <text evidence="6">The sequence shown here is derived from an EMBL/GenBank/DDBJ whole genome shotgun (WGS) entry which is preliminary data.</text>
</comment>
<dbReference type="Proteomes" id="UP001528823">
    <property type="component" value="Unassembled WGS sequence"/>
</dbReference>
<dbReference type="Pfam" id="PF16927">
    <property type="entry name" value="HisKA_7TM"/>
    <property type="match status" value="1"/>
</dbReference>
<dbReference type="EC" id="2.7.13.3" evidence="2"/>
<feature type="transmembrane region" description="Helical" evidence="4">
    <location>
        <begin position="271"/>
        <end position="288"/>
    </location>
</feature>
<feature type="transmembrane region" description="Helical" evidence="4">
    <location>
        <begin position="239"/>
        <end position="265"/>
    </location>
</feature>
<dbReference type="InterPro" id="IPR004358">
    <property type="entry name" value="Sig_transdc_His_kin-like_C"/>
</dbReference>
<dbReference type="Gene3D" id="3.30.565.10">
    <property type="entry name" value="Histidine kinase-like ATPase, C-terminal domain"/>
    <property type="match status" value="1"/>
</dbReference>
<feature type="transmembrane region" description="Helical" evidence="4">
    <location>
        <begin position="176"/>
        <end position="195"/>
    </location>
</feature>
<dbReference type="InterPro" id="IPR005467">
    <property type="entry name" value="His_kinase_dom"/>
</dbReference>
<dbReference type="PANTHER" id="PTHR43547">
    <property type="entry name" value="TWO-COMPONENT HISTIDINE KINASE"/>
    <property type="match status" value="1"/>
</dbReference>
<dbReference type="PROSITE" id="PS50109">
    <property type="entry name" value="HIS_KIN"/>
    <property type="match status" value="1"/>
</dbReference>
<feature type="transmembrane region" description="Helical" evidence="4">
    <location>
        <begin position="64"/>
        <end position="85"/>
    </location>
</feature>